<reference evidence="7" key="1">
    <citation type="journal article" date="2016" name="Nat. Genet.">
        <title>A high-quality carrot genome assembly provides new insights into carotenoid accumulation and asterid genome evolution.</title>
        <authorList>
            <person name="Iorizzo M."/>
            <person name="Ellison S."/>
            <person name="Senalik D."/>
            <person name="Zeng P."/>
            <person name="Satapoomin P."/>
            <person name="Huang J."/>
            <person name="Bowman M."/>
            <person name="Iovene M."/>
            <person name="Sanseverino W."/>
            <person name="Cavagnaro P."/>
            <person name="Yildiz M."/>
            <person name="Macko-Podgorni A."/>
            <person name="Moranska E."/>
            <person name="Grzebelus E."/>
            <person name="Grzebelus D."/>
            <person name="Ashrafi H."/>
            <person name="Zheng Z."/>
            <person name="Cheng S."/>
            <person name="Spooner D."/>
            <person name="Van Deynze A."/>
            <person name="Simon P."/>
        </authorList>
    </citation>
    <scope>NUCLEOTIDE SEQUENCE</scope>
    <source>
        <tissue evidence="7">Leaf</tissue>
    </source>
</reference>
<feature type="compositionally biased region" description="Basic and acidic residues" evidence="5">
    <location>
        <begin position="200"/>
        <end position="213"/>
    </location>
</feature>
<dbReference type="InterPro" id="IPR044976">
    <property type="entry name" value="FIPS5/FIPS3-like"/>
</dbReference>
<dbReference type="GO" id="GO:0016607">
    <property type="term" value="C:nuclear speck"/>
    <property type="evidence" value="ECO:0007669"/>
    <property type="project" value="TreeGrafter"/>
</dbReference>
<gene>
    <name evidence="7" type="ORF">DCAR_0522171</name>
</gene>
<evidence type="ECO:0000256" key="3">
    <source>
        <dbReference type="ARBA" id="ARBA00022664"/>
    </source>
</evidence>
<dbReference type="EMBL" id="CP093347">
    <property type="protein sequence ID" value="WOH02782.1"/>
    <property type="molecule type" value="Genomic_DNA"/>
</dbReference>
<feature type="compositionally biased region" description="Basic residues" evidence="5">
    <location>
        <begin position="1303"/>
        <end position="1313"/>
    </location>
</feature>
<name>A0AAF1B3M9_DAUCS</name>
<feature type="compositionally biased region" description="Basic and acidic residues" evidence="5">
    <location>
        <begin position="791"/>
        <end position="850"/>
    </location>
</feature>
<feature type="domain" description="Pre-mRNA polyadenylation factor Fip1" evidence="6">
    <location>
        <begin position="325"/>
        <end position="367"/>
    </location>
</feature>
<feature type="compositionally biased region" description="Basic and acidic residues" evidence="5">
    <location>
        <begin position="599"/>
        <end position="610"/>
    </location>
</feature>
<evidence type="ECO:0000313" key="8">
    <source>
        <dbReference type="Proteomes" id="UP000077755"/>
    </source>
</evidence>
<dbReference type="PANTHER" id="PTHR36884:SF1">
    <property type="entry name" value="FIP1[V]-LIKE PROTEIN"/>
    <property type="match status" value="1"/>
</dbReference>
<accession>A0AAF1B3M9</accession>
<organism evidence="7 8">
    <name type="scientific">Daucus carota subsp. sativus</name>
    <name type="common">Carrot</name>
    <dbReference type="NCBI Taxonomy" id="79200"/>
    <lineage>
        <taxon>Eukaryota</taxon>
        <taxon>Viridiplantae</taxon>
        <taxon>Streptophyta</taxon>
        <taxon>Embryophyta</taxon>
        <taxon>Tracheophyta</taxon>
        <taxon>Spermatophyta</taxon>
        <taxon>Magnoliopsida</taxon>
        <taxon>eudicotyledons</taxon>
        <taxon>Gunneridae</taxon>
        <taxon>Pentapetalae</taxon>
        <taxon>asterids</taxon>
        <taxon>campanulids</taxon>
        <taxon>Apiales</taxon>
        <taxon>Apiaceae</taxon>
        <taxon>Apioideae</taxon>
        <taxon>Scandiceae</taxon>
        <taxon>Daucinae</taxon>
        <taxon>Daucus</taxon>
        <taxon>Daucus sect. Daucus</taxon>
    </lineage>
</organism>
<feature type="compositionally biased region" description="Basic and acidic residues" evidence="5">
    <location>
        <begin position="758"/>
        <end position="781"/>
    </location>
</feature>
<evidence type="ECO:0000256" key="4">
    <source>
        <dbReference type="ARBA" id="ARBA00023242"/>
    </source>
</evidence>
<feature type="region of interest" description="Disordered" evidence="5">
    <location>
        <begin position="1259"/>
        <end position="1313"/>
    </location>
</feature>
<feature type="compositionally biased region" description="Basic and acidic residues" evidence="5">
    <location>
        <begin position="649"/>
        <end position="672"/>
    </location>
</feature>
<dbReference type="Proteomes" id="UP000077755">
    <property type="component" value="Chromosome 5"/>
</dbReference>
<evidence type="ECO:0000313" key="7">
    <source>
        <dbReference type="EMBL" id="WOH02782.1"/>
    </source>
</evidence>
<feature type="region of interest" description="Disordered" evidence="5">
    <location>
        <begin position="471"/>
        <end position="953"/>
    </location>
</feature>
<feature type="compositionally biased region" description="Basic and acidic residues" evidence="5">
    <location>
        <begin position="1061"/>
        <end position="1103"/>
    </location>
</feature>
<feature type="compositionally biased region" description="Polar residues" evidence="5">
    <location>
        <begin position="1105"/>
        <end position="1123"/>
    </location>
</feature>
<reference evidence="7" key="2">
    <citation type="submission" date="2022-03" db="EMBL/GenBank/DDBJ databases">
        <title>Draft title - Genomic analysis of global carrot germplasm unveils the trajectory of domestication and the origin of high carotenoid orange carrot.</title>
        <authorList>
            <person name="Iorizzo M."/>
            <person name="Ellison S."/>
            <person name="Senalik D."/>
            <person name="Macko-Podgorni A."/>
            <person name="Grzebelus D."/>
            <person name="Bostan H."/>
            <person name="Rolling W."/>
            <person name="Curaba J."/>
            <person name="Simon P."/>
        </authorList>
    </citation>
    <scope>NUCLEOTIDE SEQUENCE</scope>
    <source>
        <tissue evidence="7">Leaf</tissue>
    </source>
</reference>
<feature type="compositionally biased region" description="Polar residues" evidence="5">
    <location>
        <begin position="705"/>
        <end position="719"/>
    </location>
</feature>
<dbReference type="GO" id="GO:0003723">
    <property type="term" value="F:RNA binding"/>
    <property type="evidence" value="ECO:0007669"/>
    <property type="project" value="TreeGrafter"/>
</dbReference>
<dbReference type="KEGG" id="dcr:108222838"/>
<sequence>MEDDDEFGDLYTDVLTPFANSSSLPIQNNVAIDNDRKEIVAEAPSSKRLDLESSDPTRIQLDESKWRDRVLDGESEERKFEDPNLIDESQINVGEGDDGDGEDGRGVGIPGLSILGGSENPVNGKDEDFMEGEDDWDSDSDDGLQIVLNDNNDEMDLGGMGGVEGDDAEEDNLVIVGDGDGNQIEEQDWGEDGGAIQGGEGERKEAGDGERKVNGVVQPPKTGYGYHNQFHSQFKYVRPGAPPIPGAAPLAPGVSPGQTRPPLSMGPTPGRGRGDWRPAGLKNAPPMQKGFHAGYGAPVWANNTPGHGFGRGLDFTLPSHKTIFEVDIDSFEEKPWALAGVDISDYFNFGLNEDSWKNYCKQLEQLRLEATMQSKIRVYESGRTDQDYDPDMPPELAAAAGIHDIPADNTNPEKSEVGQSDISMASLRARPQFPPGRPIQVETGYGERLPSIDTRPPRMRDADAIIEIALQDSADDDSVNGNDIAKLPEDSSREELGVGRDVEENNSQEDTAVFDSAPQSYKDRKRELAGRKAPLNKAVRGKATGDEKPPIMLEAPVQKPSSSREKTPIYPRSHRDERHRKGRASERSPSKTRSGSTTEKPRHGIRKDESAESIDGKSGSSPHLSSSHNGGVPEDQYFEQNDATPDEQLDGRFEMDRVDSDLNMTDTHKDETSSQSIKKQKLNSRVEQLPLEEVDDREESKAARSSENSKAISGNSRDYQNLPDGTEDEVVQHGMSARMGTKRTNEDEHRARSKVHKERSEVDRHHMAFKGREAPYSRKNWESNATHHSHLKADVDRRKDSENSDGAWQRKDDESHVRRARMEDTRMRDRSDDMGPRHRSKVREVDRNDIDQYQLRKQLDNGSWRGYDKDMGSRDRDRDDNVKTRIDNFDSKRRKEDIHSKRDRGEKEELLHAHRENTSRRKRERDDIMEQRKKDEIARVRNDDQQSLRHKDDIWFPRERIDRPREREDWQRLKQSHEEIHSKREREDVRGVKSVRTVEEKSWSSHSRAKDELKGSDRDYHLKDPGRHVEQLKRRDRVETDSLPRHRGSEDIYSRASQPNNDERRSRQERPSARNDRAINASDHQKMPEKKHKEYPRKSKESVGDLNSTVPSRRNQEHNSQISERARLRGMIDQGGGDQGIPVPRQSSKRRKEDASSDDEQHDSARGRSKLERWTSHKERDFDAGTQLSSLNVKENDDHNAGTLAANTVSDVSTKTVEAGQNSHTLANETDAGDQVNIKKGGEVKPKEDKHLDTVAKLRKRSERFKLPMPSEKEPVAVKKMDNEQLPPVQTESRTDSEIKHERPPRKRRWTGN</sequence>
<feature type="compositionally biased region" description="Acidic residues" evidence="5">
    <location>
        <begin position="128"/>
        <end position="142"/>
    </location>
</feature>
<dbReference type="PANTHER" id="PTHR36884">
    <property type="entry name" value="FIP1[III]-LIKE PROTEIN"/>
    <property type="match status" value="1"/>
</dbReference>
<feature type="region of interest" description="Disordered" evidence="5">
    <location>
        <begin position="428"/>
        <end position="458"/>
    </location>
</feature>
<evidence type="ECO:0000256" key="2">
    <source>
        <dbReference type="ARBA" id="ARBA00007459"/>
    </source>
</evidence>
<evidence type="ECO:0000259" key="6">
    <source>
        <dbReference type="Pfam" id="PF05182"/>
    </source>
</evidence>
<feature type="compositionally biased region" description="Basic and acidic residues" evidence="5">
    <location>
        <begin position="1293"/>
        <end position="1302"/>
    </location>
</feature>
<evidence type="ECO:0000256" key="5">
    <source>
        <dbReference type="SAM" id="MobiDB-lite"/>
    </source>
</evidence>
<feature type="compositionally biased region" description="Basic and acidic residues" evidence="5">
    <location>
        <begin position="521"/>
        <end position="530"/>
    </location>
</feature>
<proteinExistence type="inferred from homology"/>
<feature type="compositionally biased region" description="Basic and acidic residues" evidence="5">
    <location>
        <begin position="866"/>
        <end position="953"/>
    </location>
</feature>
<keyword evidence="3" id="KW-0507">mRNA processing</keyword>
<feature type="compositionally biased region" description="Basic and acidic residues" evidence="5">
    <location>
        <begin position="1271"/>
        <end position="1283"/>
    </location>
</feature>
<feature type="compositionally biased region" description="Low complexity" evidence="5">
    <location>
        <begin position="616"/>
        <end position="631"/>
    </location>
</feature>
<feature type="compositionally biased region" description="Basic and acidic residues" evidence="5">
    <location>
        <begin position="486"/>
        <end position="503"/>
    </location>
</feature>
<keyword evidence="8" id="KW-1185">Reference proteome</keyword>
<evidence type="ECO:0000256" key="1">
    <source>
        <dbReference type="ARBA" id="ARBA00004123"/>
    </source>
</evidence>
<comment type="similarity">
    <text evidence="2">Belongs to the FIP1 family.</text>
</comment>
<feature type="region of interest" description="Disordered" evidence="5">
    <location>
        <begin position="966"/>
        <end position="1185"/>
    </location>
</feature>
<feature type="region of interest" description="Disordered" evidence="5">
    <location>
        <begin position="241"/>
        <end position="283"/>
    </location>
</feature>
<protein>
    <recommendedName>
        <fullName evidence="6">Pre-mRNA polyadenylation factor Fip1 domain-containing protein</fullName>
    </recommendedName>
</protein>
<dbReference type="GO" id="GO:0006397">
    <property type="term" value="P:mRNA processing"/>
    <property type="evidence" value="ECO:0007669"/>
    <property type="project" value="UniProtKB-KW"/>
</dbReference>
<dbReference type="InterPro" id="IPR007854">
    <property type="entry name" value="Fip1_dom"/>
</dbReference>
<keyword evidence="4" id="KW-0539">Nucleus</keyword>
<feature type="compositionally biased region" description="Basic and acidic residues" evidence="5">
    <location>
        <begin position="60"/>
        <end position="82"/>
    </location>
</feature>
<dbReference type="Pfam" id="PF05182">
    <property type="entry name" value="Fip1"/>
    <property type="match status" value="1"/>
</dbReference>
<feature type="region of interest" description="Disordered" evidence="5">
    <location>
        <begin position="43"/>
        <end position="220"/>
    </location>
</feature>
<feature type="compositionally biased region" description="Basic and acidic residues" evidence="5">
    <location>
        <begin position="966"/>
        <end position="1053"/>
    </location>
</feature>
<comment type="subcellular location">
    <subcellularLocation>
        <location evidence="1">Nucleus</location>
    </subcellularLocation>
</comment>
<feature type="compositionally biased region" description="Basic and acidic residues" evidence="5">
    <location>
        <begin position="1162"/>
        <end position="1183"/>
    </location>
</feature>